<dbReference type="EMBL" id="KT944070">
    <property type="protein sequence ID" value="ALU64599.1"/>
    <property type="molecule type" value="Genomic_DNA"/>
</dbReference>
<organism evidence="2">
    <name type="scientific">Rhizobium leguminosarum bv. viciae</name>
    <dbReference type="NCBI Taxonomy" id="387"/>
    <lineage>
        <taxon>Bacteria</taxon>
        <taxon>Pseudomonadati</taxon>
        <taxon>Pseudomonadota</taxon>
        <taxon>Alphaproteobacteria</taxon>
        <taxon>Hyphomicrobiales</taxon>
        <taxon>Rhizobiaceae</taxon>
        <taxon>Rhizobium/Agrobacterium group</taxon>
        <taxon>Rhizobium</taxon>
    </lineage>
</organism>
<feature type="compositionally biased region" description="Polar residues" evidence="1">
    <location>
        <begin position="94"/>
        <end position="109"/>
    </location>
</feature>
<feature type="region of interest" description="Disordered" evidence="1">
    <location>
        <begin position="87"/>
        <end position="109"/>
    </location>
</feature>
<evidence type="ECO:0000313" key="2">
    <source>
        <dbReference type="EMBL" id="ALU64599.1"/>
    </source>
</evidence>
<keyword evidence="2" id="KW-0456">Lyase</keyword>
<reference evidence="2" key="1">
    <citation type="submission" date="2015-10" db="EMBL/GenBank/DDBJ databases">
        <title>Comparative analysis of sym-gene organization in Rhizobium leguminosarum bv. viciae strains, isolated from different host plants and demonstrating clear differences in symbiotic specificity.</title>
        <authorList>
            <person name="Chirak E.R."/>
            <person name="Kimeklis A.K."/>
            <person name="Andronov E.E."/>
        </authorList>
    </citation>
    <scope>NUCLEOTIDE SEQUENCE</scope>
    <source>
        <strain evidence="2">Vaf12</strain>
    </source>
</reference>
<evidence type="ECO:0000256" key="1">
    <source>
        <dbReference type="SAM" id="MobiDB-lite"/>
    </source>
</evidence>
<dbReference type="AlphaFoldDB" id="A0A0U2ZMF7"/>
<sequence length="109" mass="11456">MISGPPNPTFAEALGLNPLLKLVVRLLSRSVRSKAKSRGVQYSFLLMRADGRQLQEIAGLIDSAGTAAKASLISMRSMSARVHPALSSALRTAGTGTRPNNPRSTAATP</sequence>
<name>A0A0U2ZMF7_RHILV</name>
<protein>
    <submittedName>
        <fullName evidence="2">Bifunctional protein: zinc-containing alcohol dehydrogenase quinone oxidoreductase Similar to arginate lyase</fullName>
    </submittedName>
</protein>
<proteinExistence type="predicted"/>
<accession>A0A0U2ZMF7</accession>
<dbReference type="GO" id="GO:0016829">
    <property type="term" value="F:lyase activity"/>
    <property type="evidence" value="ECO:0007669"/>
    <property type="project" value="UniProtKB-KW"/>
</dbReference>